<gene>
    <name evidence="3" type="ORF">EB796_014645</name>
</gene>
<proteinExistence type="predicted"/>
<dbReference type="GO" id="GO:0030514">
    <property type="term" value="P:negative regulation of BMP signaling pathway"/>
    <property type="evidence" value="ECO:0007669"/>
    <property type="project" value="TreeGrafter"/>
</dbReference>
<evidence type="ECO:0000259" key="2">
    <source>
        <dbReference type="Pfam" id="PF06911"/>
    </source>
</evidence>
<keyword evidence="4" id="KW-1185">Reference proteome</keyword>
<dbReference type="PANTHER" id="PTHR21068:SF43">
    <property type="entry name" value="SPARTIN"/>
    <property type="match status" value="1"/>
</dbReference>
<evidence type="ECO:0000313" key="3">
    <source>
        <dbReference type="EMBL" id="KAF6027047.1"/>
    </source>
</evidence>
<accession>A0A7J7JM09</accession>
<sequence length="359" mass="37746">MIGEFTLPLVEGLTPCVQSSDGSYVFPDVTSPDDGAAVGIKLADRTSTDTVDTFQALLVSLTAPPSSAEDMRTPAAAVTSQPAAQPASMSQYDATQSPAQPANTLHSDTTQPPTYMPTSYSSVEAEESKMADSRMSTQISKGLVTAAEWVSWGLEKGAEKVGVALAYGGEKLRRNLRPSSQERQLDDRHRKCLSVARIGTSVTLQVSSAIVRTLGDATMALGKKVTPHIKTQAKKLLPNNVTKPLTTTDETGRSKADDIIEVAGAGVKGFGVVYLSLEEAAKALGRCLASQTRDTVSHKYGQQYGEAAENALYTAGNTALAAHNITQLGPKAIAKKAAKDTAKAVITTPREKPPDGAAN</sequence>
<dbReference type="InterPro" id="IPR009686">
    <property type="entry name" value="Senescence/spartin_C"/>
</dbReference>
<feature type="region of interest" description="Disordered" evidence="1">
    <location>
        <begin position="64"/>
        <end position="131"/>
    </location>
</feature>
<evidence type="ECO:0000313" key="4">
    <source>
        <dbReference type="Proteomes" id="UP000593567"/>
    </source>
</evidence>
<dbReference type="AlphaFoldDB" id="A0A7J7JM09"/>
<dbReference type="GO" id="GO:0005886">
    <property type="term" value="C:plasma membrane"/>
    <property type="evidence" value="ECO:0007669"/>
    <property type="project" value="TreeGrafter"/>
</dbReference>
<comment type="caution">
    <text evidence="3">The sequence shown here is derived from an EMBL/GenBank/DDBJ whole genome shotgun (WGS) entry which is preliminary data.</text>
</comment>
<dbReference type="EMBL" id="VXIV02002157">
    <property type="protein sequence ID" value="KAF6027047.1"/>
    <property type="molecule type" value="Genomic_DNA"/>
</dbReference>
<dbReference type="Proteomes" id="UP000593567">
    <property type="component" value="Unassembled WGS sequence"/>
</dbReference>
<dbReference type="InterPro" id="IPR045036">
    <property type="entry name" value="Spartin-like"/>
</dbReference>
<reference evidence="3" key="1">
    <citation type="submission" date="2020-06" db="EMBL/GenBank/DDBJ databases">
        <title>Draft genome of Bugula neritina, a colonial animal packing powerful symbionts and potential medicines.</title>
        <authorList>
            <person name="Rayko M."/>
        </authorList>
    </citation>
    <scope>NUCLEOTIDE SEQUENCE [LARGE SCALE GENOMIC DNA]</scope>
    <source>
        <strain evidence="3">Kwan_BN1</strain>
    </source>
</reference>
<dbReference type="PANTHER" id="PTHR21068">
    <property type="entry name" value="SPARTIN"/>
    <property type="match status" value="1"/>
</dbReference>
<feature type="domain" description="Senescence" evidence="2">
    <location>
        <begin position="141"/>
        <end position="339"/>
    </location>
</feature>
<name>A0A7J7JM09_BUGNE</name>
<organism evidence="3 4">
    <name type="scientific">Bugula neritina</name>
    <name type="common">Brown bryozoan</name>
    <name type="synonym">Sertularia neritina</name>
    <dbReference type="NCBI Taxonomy" id="10212"/>
    <lineage>
        <taxon>Eukaryota</taxon>
        <taxon>Metazoa</taxon>
        <taxon>Spiralia</taxon>
        <taxon>Lophotrochozoa</taxon>
        <taxon>Bryozoa</taxon>
        <taxon>Gymnolaemata</taxon>
        <taxon>Cheilostomatida</taxon>
        <taxon>Flustrina</taxon>
        <taxon>Buguloidea</taxon>
        <taxon>Bugulidae</taxon>
        <taxon>Bugula</taxon>
    </lineage>
</organism>
<dbReference type="Pfam" id="PF06911">
    <property type="entry name" value="Senescence"/>
    <property type="match status" value="1"/>
</dbReference>
<dbReference type="GO" id="GO:0051301">
    <property type="term" value="P:cell division"/>
    <property type="evidence" value="ECO:0007669"/>
    <property type="project" value="TreeGrafter"/>
</dbReference>
<feature type="compositionally biased region" description="Polar residues" evidence="1">
    <location>
        <begin position="78"/>
        <end position="122"/>
    </location>
</feature>
<evidence type="ECO:0000256" key="1">
    <source>
        <dbReference type="SAM" id="MobiDB-lite"/>
    </source>
</evidence>
<protein>
    <submittedName>
        <fullName evidence="3">SPG20</fullName>
    </submittedName>
</protein>
<dbReference type="OrthoDB" id="20821at2759"/>